<keyword evidence="6 10" id="KW-0028">Amino-acid biosynthesis</keyword>
<dbReference type="GO" id="GO:0004640">
    <property type="term" value="F:phosphoribosylanthranilate isomerase activity"/>
    <property type="evidence" value="ECO:0007669"/>
    <property type="project" value="UniProtKB-UniRule"/>
</dbReference>
<dbReference type="SUPFAM" id="SSF51366">
    <property type="entry name" value="Ribulose-phoshate binding barrel"/>
    <property type="match status" value="1"/>
</dbReference>
<accession>A0A5Q2Q758</accession>
<dbReference type="AlphaFoldDB" id="A0A5Q2Q758"/>
<evidence type="ECO:0000256" key="3">
    <source>
        <dbReference type="ARBA" id="ARBA00007571"/>
    </source>
</evidence>
<reference evidence="12 13" key="1">
    <citation type="submission" date="2019-11" db="EMBL/GenBank/DDBJ databases">
        <authorList>
            <person name="Khan S.A."/>
            <person name="Jeon C.O."/>
            <person name="Chun B.H."/>
        </authorList>
    </citation>
    <scope>NUCLEOTIDE SEQUENCE [LARGE SCALE GENOMIC DNA]</scope>
    <source>
        <strain evidence="12 13">IMCC 1097</strain>
    </source>
</reference>
<dbReference type="Proteomes" id="UP000388235">
    <property type="component" value="Chromosome"/>
</dbReference>
<dbReference type="InterPro" id="IPR013785">
    <property type="entry name" value="Aldolase_TIM"/>
</dbReference>
<dbReference type="RefSeq" id="WP_153713242.1">
    <property type="nucleotide sequence ID" value="NZ_CP045871.1"/>
</dbReference>
<evidence type="ECO:0000256" key="8">
    <source>
        <dbReference type="ARBA" id="ARBA00023141"/>
    </source>
</evidence>
<organism evidence="12 13">
    <name type="scientific">Litorivicinus lipolyticus</name>
    <dbReference type="NCBI Taxonomy" id="418701"/>
    <lineage>
        <taxon>Bacteria</taxon>
        <taxon>Pseudomonadati</taxon>
        <taxon>Pseudomonadota</taxon>
        <taxon>Gammaproteobacteria</taxon>
        <taxon>Oceanospirillales</taxon>
        <taxon>Litorivicinaceae</taxon>
        <taxon>Litorivicinus</taxon>
    </lineage>
</organism>
<evidence type="ECO:0000256" key="7">
    <source>
        <dbReference type="ARBA" id="ARBA00022822"/>
    </source>
</evidence>
<evidence type="ECO:0000256" key="10">
    <source>
        <dbReference type="HAMAP-Rule" id="MF_00135"/>
    </source>
</evidence>
<dbReference type="UniPathway" id="UPA00035">
    <property type="reaction ID" value="UER00042"/>
</dbReference>
<dbReference type="InterPro" id="IPR001240">
    <property type="entry name" value="PRAI_dom"/>
</dbReference>
<dbReference type="OrthoDB" id="9796196at2"/>
<dbReference type="CDD" id="cd00405">
    <property type="entry name" value="PRAI"/>
    <property type="match status" value="1"/>
</dbReference>
<dbReference type="PANTHER" id="PTHR42894">
    <property type="entry name" value="N-(5'-PHOSPHORIBOSYL)ANTHRANILATE ISOMERASE"/>
    <property type="match status" value="1"/>
</dbReference>
<dbReference type="HAMAP" id="MF_00135">
    <property type="entry name" value="PRAI"/>
    <property type="match status" value="1"/>
</dbReference>
<dbReference type="PANTHER" id="PTHR42894:SF1">
    <property type="entry name" value="N-(5'-PHOSPHORIBOSYL)ANTHRANILATE ISOMERASE"/>
    <property type="match status" value="1"/>
</dbReference>
<name>A0A5Q2Q758_9GAMM</name>
<evidence type="ECO:0000256" key="9">
    <source>
        <dbReference type="ARBA" id="ARBA00023235"/>
    </source>
</evidence>
<gene>
    <name evidence="10" type="primary">trpF</name>
    <name evidence="12" type="ORF">GH975_03795</name>
</gene>
<comment type="similarity">
    <text evidence="3 10">Belongs to the TrpF family.</text>
</comment>
<sequence>MVRVKVCGITQPHQVDPLVDAGVDALGLVFYPPSPRAVTPDQAVQIQRAVGPYVSTIGLFVNTPIDEVNAIADAVGLDWIQFHGSETVAQCMGANRPWYKALRVRAGDDVDAITRPWRAVSNGVLLDAFVKGVPGGTGTRFNWDQVPSTRDWKLILAGGLDVSNVRAAIAQTQPYAVDVSGGVESAPGIKDIQKVQAFMQEVRNDQHPNS</sequence>
<evidence type="ECO:0000256" key="6">
    <source>
        <dbReference type="ARBA" id="ARBA00022605"/>
    </source>
</evidence>
<dbReference type="KEGG" id="llp:GH975_03795"/>
<dbReference type="Pfam" id="PF00697">
    <property type="entry name" value="PRAI"/>
    <property type="match status" value="1"/>
</dbReference>
<feature type="domain" description="N-(5'phosphoribosyl) anthranilate isomerase (PRAI)" evidence="11">
    <location>
        <begin position="4"/>
        <end position="200"/>
    </location>
</feature>
<comment type="pathway">
    <text evidence="2 10">Amino-acid biosynthesis; L-tryptophan biosynthesis; L-tryptophan from chorismate: step 3/5.</text>
</comment>
<evidence type="ECO:0000313" key="13">
    <source>
        <dbReference type="Proteomes" id="UP000388235"/>
    </source>
</evidence>
<dbReference type="InterPro" id="IPR011060">
    <property type="entry name" value="RibuloseP-bd_barrel"/>
</dbReference>
<protein>
    <recommendedName>
        <fullName evidence="5 10">N-(5'-phosphoribosyl)anthranilate isomerase</fullName>
        <shortName evidence="10">PRAI</shortName>
        <ecNumber evidence="4 10">5.3.1.24</ecNumber>
    </recommendedName>
</protein>
<evidence type="ECO:0000256" key="2">
    <source>
        <dbReference type="ARBA" id="ARBA00004664"/>
    </source>
</evidence>
<dbReference type="EC" id="5.3.1.24" evidence="4 10"/>
<evidence type="ECO:0000256" key="1">
    <source>
        <dbReference type="ARBA" id="ARBA00001164"/>
    </source>
</evidence>
<dbReference type="GO" id="GO:0000162">
    <property type="term" value="P:L-tryptophan biosynthetic process"/>
    <property type="evidence" value="ECO:0007669"/>
    <property type="project" value="UniProtKB-UniRule"/>
</dbReference>
<keyword evidence="8 10" id="KW-0057">Aromatic amino acid biosynthesis</keyword>
<keyword evidence="13" id="KW-1185">Reference proteome</keyword>
<proteinExistence type="inferred from homology"/>
<evidence type="ECO:0000259" key="11">
    <source>
        <dbReference type="Pfam" id="PF00697"/>
    </source>
</evidence>
<evidence type="ECO:0000256" key="4">
    <source>
        <dbReference type="ARBA" id="ARBA00012572"/>
    </source>
</evidence>
<dbReference type="NCBIfam" id="NF002298">
    <property type="entry name" value="PRK01222.1-4"/>
    <property type="match status" value="1"/>
</dbReference>
<keyword evidence="7 10" id="KW-0822">Tryptophan biosynthesis</keyword>
<comment type="catalytic activity">
    <reaction evidence="1 10">
        <text>N-(5-phospho-beta-D-ribosyl)anthranilate = 1-(2-carboxyphenylamino)-1-deoxy-D-ribulose 5-phosphate</text>
        <dbReference type="Rhea" id="RHEA:21540"/>
        <dbReference type="ChEBI" id="CHEBI:18277"/>
        <dbReference type="ChEBI" id="CHEBI:58613"/>
        <dbReference type="EC" id="5.3.1.24"/>
    </reaction>
</comment>
<dbReference type="EMBL" id="CP045871">
    <property type="protein sequence ID" value="QGG79738.1"/>
    <property type="molecule type" value="Genomic_DNA"/>
</dbReference>
<evidence type="ECO:0000313" key="12">
    <source>
        <dbReference type="EMBL" id="QGG79738.1"/>
    </source>
</evidence>
<dbReference type="InterPro" id="IPR044643">
    <property type="entry name" value="TrpF_fam"/>
</dbReference>
<dbReference type="Gene3D" id="3.20.20.70">
    <property type="entry name" value="Aldolase class I"/>
    <property type="match status" value="1"/>
</dbReference>
<keyword evidence="9 10" id="KW-0413">Isomerase</keyword>
<evidence type="ECO:0000256" key="5">
    <source>
        <dbReference type="ARBA" id="ARBA00022272"/>
    </source>
</evidence>
<dbReference type="FunFam" id="3.20.20.70:FF:000075">
    <property type="entry name" value="Tryptophan biosynthesis protein TRP1"/>
    <property type="match status" value="1"/>
</dbReference>